<gene>
    <name evidence="2" type="ORF">PRZ48_014839</name>
</gene>
<name>A0ABR0DWU0_ZASCE</name>
<sequence length="151" mass="17774">MDNLRQTLFEEPHSLLSDFNLLMICELFHENSSPAVLAVGHDMTLLSIWIPFLTLIGLIYFFKDTIRIEVISNRHLNIIVDKMQLARWFRLLCLYEVLILLCIMRTLVLLMEVLWEEEGTWYMYGTVKVRFPQRVDPVIPHAFEGAWEFGG</sequence>
<evidence type="ECO:0000313" key="3">
    <source>
        <dbReference type="Proteomes" id="UP001305779"/>
    </source>
</evidence>
<feature type="transmembrane region" description="Helical" evidence="1">
    <location>
        <begin position="92"/>
        <end position="115"/>
    </location>
</feature>
<keyword evidence="3" id="KW-1185">Reference proteome</keyword>
<keyword evidence="1" id="KW-0472">Membrane</keyword>
<evidence type="ECO:0000256" key="1">
    <source>
        <dbReference type="SAM" id="Phobius"/>
    </source>
</evidence>
<evidence type="ECO:0000313" key="2">
    <source>
        <dbReference type="EMBL" id="KAK4493654.1"/>
    </source>
</evidence>
<keyword evidence="1" id="KW-1133">Transmembrane helix</keyword>
<keyword evidence="1" id="KW-0812">Transmembrane</keyword>
<accession>A0ABR0DWU0</accession>
<dbReference type="Proteomes" id="UP001305779">
    <property type="component" value="Unassembled WGS sequence"/>
</dbReference>
<organism evidence="2 3">
    <name type="scientific">Zasmidium cellare</name>
    <name type="common">Wine cellar mold</name>
    <name type="synonym">Racodium cellare</name>
    <dbReference type="NCBI Taxonomy" id="395010"/>
    <lineage>
        <taxon>Eukaryota</taxon>
        <taxon>Fungi</taxon>
        <taxon>Dikarya</taxon>
        <taxon>Ascomycota</taxon>
        <taxon>Pezizomycotina</taxon>
        <taxon>Dothideomycetes</taxon>
        <taxon>Dothideomycetidae</taxon>
        <taxon>Mycosphaerellales</taxon>
        <taxon>Mycosphaerellaceae</taxon>
        <taxon>Zasmidium</taxon>
    </lineage>
</organism>
<dbReference type="EMBL" id="JAXOVC010000015">
    <property type="protein sequence ID" value="KAK4493654.1"/>
    <property type="molecule type" value="Genomic_DNA"/>
</dbReference>
<proteinExistence type="predicted"/>
<protein>
    <submittedName>
        <fullName evidence="2">Uncharacterized protein</fullName>
    </submittedName>
</protein>
<feature type="transmembrane region" description="Helical" evidence="1">
    <location>
        <begin position="43"/>
        <end position="62"/>
    </location>
</feature>
<comment type="caution">
    <text evidence="2">The sequence shown here is derived from an EMBL/GenBank/DDBJ whole genome shotgun (WGS) entry which is preliminary data.</text>
</comment>
<reference evidence="2 3" key="1">
    <citation type="journal article" date="2023" name="G3 (Bethesda)">
        <title>A chromosome-level genome assembly of Zasmidium syzygii isolated from banana leaves.</title>
        <authorList>
            <person name="van Westerhoven A.C."/>
            <person name="Mehrabi R."/>
            <person name="Talebi R."/>
            <person name="Steentjes M.B.F."/>
            <person name="Corcolon B."/>
            <person name="Chong P.A."/>
            <person name="Kema G.H.J."/>
            <person name="Seidl M.F."/>
        </authorList>
    </citation>
    <scope>NUCLEOTIDE SEQUENCE [LARGE SCALE GENOMIC DNA]</scope>
    <source>
        <strain evidence="2 3">P124</strain>
    </source>
</reference>